<dbReference type="Gene3D" id="2.40.50.140">
    <property type="entry name" value="Nucleic acid-binding proteins"/>
    <property type="match status" value="1"/>
</dbReference>
<proteinExistence type="inferred from homology"/>
<dbReference type="AlphaFoldDB" id="A0A511DIK0"/>
<dbReference type="GO" id="GO:0005840">
    <property type="term" value="C:ribosome"/>
    <property type="evidence" value="ECO:0007669"/>
    <property type="project" value="UniProtKB-KW"/>
</dbReference>
<organism evidence="5 6">
    <name type="scientific">Pseudonocardia sulfidoxydans NBRC 16205</name>
    <dbReference type="NCBI Taxonomy" id="1223511"/>
    <lineage>
        <taxon>Bacteria</taxon>
        <taxon>Bacillati</taxon>
        <taxon>Actinomycetota</taxon>
        <taxon>Actinomycetes</taxon>
        <taxon>Pseudonocardiales</taxon>
        <taxon>Pseudonocardiaceae</taxon>
        <taxon>Pseudonocardia</taxon>
    </lineage>
</organism>
<feature type="domain" description="S1 motif" evidence="4">
    <location>
        <begin position="23"/>
        <end position="84"/>
    </location>
</feature>
<evidence type="ECO:0000256" key="3">
    <source>
        <dbReference type="ARBA" id="ARBA00023274"/>
    </source>
</evidence>
<keyword evidence="2" id="KW-0689">Ribosomal protein</keyword>
<evidence type="ECO:0000256" key="2">
    <source>
        <dbReference type="ARBA" id="ARBA00022980"/>
    </source>
</evidence>
<dbReference type="GO" id="GO:1990904">
    <property type="term" value="C:ribonucleoprotein complex"/>
    <property type="evidence" value="ECO:0007669"/>
    <property type="project" value="UniProtKB-KW"/>
</dbReference>
<dbReference type="GO" id="GO:0006412">
    <property type="term" value="P:translation"/>
    <property type="evidence" value="ECO:0007669"/>
    <property type="project" value="TreeGrafter"/>
</dbReference>
<evidence type="ECO:0000313" key="5">
    <source>
        <dbReference type="EMBL" id="GEL24133.1"/>
    </source>
</evidence>
<dbReference type="EMBL" id="BJVJ01000029">
    <property type="protein sequence ID" value="GEL24133.1"/>
    <property type="molecule type" value="Genomic_DNA"/>
</dbReference>
<dbReference type="Pfam" id="PF00575">
    <property type="entry name" value="S1"/>
    <property type="match status" value="1"/>
</dbReference>
<keyword evidence="3" id="KW-0687">Ribonucleoprotein</keyword>
<evidence type="ECO:0000256" key="1">
    <source>
        <dbReference type="ARBA" id="ARBA00006767"/>
    </source>
</evidence>
<reference evidence="5 6" key="1">
    <citation type="submission" date="2019-07" db="EMBL/GenBank/DDBJ databases">
        <title>Whole genome shotgun sequence of Pseudonocardia sulfidoxydans NBRC 16205.</title>
        <authorList>
            <person name="Hosoyama A."/>
            <person name="Uohara A."/>
            <person name="Ohji S."/>
            <person name="Ichikawa N."/>
        </authorList>
    </citation>
    <scope>NUCLEOTIDE SEQUENCE [LARGE SCALE GENOMIC DNA]</scope>
    <source>
        <strain evidence="5 6">NBRC 16205</strain>
    </source>
</reference>
<name>A0A511DIK0_9PSEU</name>
<dbReference type="InterPro" id="IPR050437">
    <property type="entry name" value="Ribos_protein_bS1-like"/>
</dbReference>
<dbReference type="RefSeq" id="WP_186816973.1">
    <property type="nucleotide sequence ID" value="NZ_BJVJ01000029.1"/>
</dbReference>
<accession>A0A511DIK0</accession>
<dbReference type="PANTHER" id="PTHR10724:SF7">
    <property type="entry name" value="SMALL RIBOSOMAL SUBUNIT PROTEIN BS1C"/>
    <property type="match status" value="1"/>
</dbReference>
<keyword evidence="6" id="KW-1185">Reference proteome</keyword>
<dbReference type="GO" id="GO:0003729">
    <property type="term" value="F:mRNA binding"/>
    <property type="evidence" value="ECO:0007669"/>
    <property type="project" value="TreeGrafter"/>
</dbReference>
<sequence>MSEPHRSTPEQAWQQFLTDQCGRAPIEGVVTSVVPFGAFVRLGGGVDGILHISEWAREPQPGEIVTVRIIALDLTRRRVGLTTA</sequence>
<dbReference type="InterPro" id="IPR012340">
    <property type="entry name" value="NA-bd_OB-fold"/>
</dbReference>
<gene>
    <name evidence="5" type="ORF">PSU4_30870</name>
</gene>
<dbReference type="SUPFAM" id="SSF50249">
    <property type="entry name" value="Nucleic acid-binding proteins"/>
    <property type="match status" value="1"/>
</dbReference>
<dbReference type="Proteomes" id="UP000321685">
    <property type="component" value="Unassembled WGS sequence"/>
</dbReference>
<dbReference type="PANTHER" id="PTHR10724">
    <property type="entry name" value="30S RIBOSOMAL PROTEIN S1"/>
    <property type="match status" value="1"/>
</dbReference>
<dbReference type="InterPro" id="IPR003029">
    <property type="entry name" value="S1_domain"/>
</dbReference>
<protein>
    <recommendedName>
        <fullName evidence="4">S1 motif domain-containing protein</fullName>
    </recommendedName>
</protein>
<comment type="caution">
    <text evidence="5">The sequence shown here is derived from an EMBL/GenBank/DDBJ whole genome shotgun (WGS) entry which is preliminary data.</text>
</comment>
<comment type="similarity">
    <text evidence="1">Belongs to the bacterial ribosomal protein bS1 family.</text>
</comment>
<dbReference type="SMART" id="SM00316">
    <property type="entry name" value="S1"/>
    <property type="match status" value="1"/>
</dbReference>
<dbReference type="PROSITE" id="PS50126">
    <property type="entry name" value="S1"/>
    <property type="match status" value="1"/>
</dbReference>
<evidence type="ECO:0000313" key="6">
    <source>
        <dbReference type="Proteomes" id="UP000321685"/>
    </source>
</evidence>
<dbReference type="GO" id="GO:0003735">
    <property type="term" value="F:structural constituent of ribosome"/>
    <property type="evidence" value="ECO:0007669"/>
    <property type="project" value="TreeGrafter"/>
</dbReference>
<evidence type="ECO:0000259" key="4">
    <source>
        <dbReference type="PROSITE" id="PS50126"/>
    </source>
</evidence>